<keyword evidence="2" id="KW-0805">Transcription regulation</keyword>
<dbReference type="Gene3D" id="1.10.10.10">
    <property type="entry name" value="Winged helix-like DNA-binding domain superfamily/Winged helix DNA-binding domain"/>
    <property type="match status" value="1"/>
</dbReference>
<dbReference type="Gene3D" id="1.10.1740.10">
    <property type="match status" value="1"/>
</dbReference>
<keyword evidence="5" id="KW-0804">Transcription</keyword>
<dbReference type="Proteomes" id="UP000323946">
    <property type="component" value="Unassembled WGS sequence"/>
</dbReference>
<sequence>MYAGDDGTLLEAVRSGSSEAFAELYDRHRTAARTMAKQVAPTPADVDDLVAEAFANVLDVLRRGGGPDTAFRAYLLTTIRNLAAAASSRDRRVHLAAELDGFCPDEYLPFVDPAVAELERNLVKQAFTRLPRRWRHVLWYVEVENQTPAEVGKRFGISRNSAAALAYRARKGLREAYTQVCRGEPAQRRLAAPGQLLAVA</sequence>
<dbReference type="OrthoDB" id="4990598at2"/>
<evidence type="ECO:0000313" key="7">
    <source>
        <dbReference type="EMBL" id="KAA5833631.1"/>
    </source>
</evidence>
<dbReference type="SMR" id="A0A5M7C228"/>
<organism evidence="7 8">
    <name type="scientific">Saccharopolyspora hirsuta</name>
    <dbReference type="NCBI Taxonomy" id="1837"/>
    <lineage>
        <taxon>Bacteria</taxon>
        <taxon>Bacillati</taxon>
        <taxon>Actinomycetota</taxon>
        <taxon>Actinomycetes</taxon>
        <taxon>Pseudonocardiales</taxon>
        <taxon>Pseudonocardiaceae</taxon>
        <taxon>Saccharopolyspora</taxon>
    </lineage>
</organism>
<protein>
    <submittedName>
        <fullName evidence="7">Sigma-70 family RNA polymerase sigma factor</fullName>
    </submittedName>
</protein>
<dbReference type="InterPro" id="IPR013324">
    <property type="entry name" value="RNA_pol_sigma_r3/r4-like"/>
</dbReference>
<dbReference type="PANTHER" id="PTHR43133:SF8">
    <property type="entry name" value="RNA POLYMERASE SIGMA FACTOR HI_1459-RELATED"/>
    <property type="match status" value="1"/>
</dbReference>
<dbReference type="GO" id="GO:0016987">
    <property type="term" value="F:sigma factor activity"/>
    <property type="evidence" value="ECO:0007669"/>
    <property type="project" value="UniProtKB-KW"/>
</dbReference>
<dbReference type="GO" id="GO:0006352">
    <property type="term" value="P:DNA-templated transcription initiation"/>
    <property type="evidence" value="ECO:0007669"/>
    <property type="project" value="InterPro"/>
</dbReference>
<dbReference type="NCBIfam" id="TIGR02937">
    <property type="entry name" value="sigma70-ECF"/>
    <property type="match status" value="1"/>
</dbReference>
<dbReference type="SUPFAM" id="SSF88946">
    <property type="entry name" value="Sigma2 domain of RNA polymerase sigma factors"/>
    <property type="match status" value="1"/>
</dbReference>
<dbReference type="GO" id="GO:0003677">
    <property type="term" value="F:DNA binding"/>
    <property type="evidence" value="ECO:0007669"/>
    <property type="project" value="UniProtKB-KW"/>
</dbReference>
<dbReference type="PANTHER" id="PTHR43133">
    <property type="entry name" value="RNA POLYMERASE ECF-TYPE SIGMA FACTO"/>
    <property type="match status" value="1"/>
</dbReference>
<accession>A0A5M7C228</accession>
<evidence type="ECO:0000256" key="4">
    <source>
        <dbReference type="ARBA" id="ARBA00023125"/>
    </source>
</evidence>
<evidence type="ECO:0000256" key="3">
    <source>
        <dbReference type="ARBA" id="ARBA00023082"/>
    </source>
</evidence>
<gene>
    <name evidence="7" type="ORF">F1721_15290</name>
</gene>
<comment type="similarity">
    <text evidence="1">Belongs to the sigma-70 factor family. ECF subfamily.</text>
</comment>
<dbReference type="AlphaFoldDB" id="A0A5M7C228"/>
<evidence type="ECO:0000313" key="8">
    <source>
        <dbReference type="Proteomes" id="UP000323946"/>
    </source>
</evidence>
<dbReference type="InterPro" id="IPR007627">
    <property type="entry name" value="RNA_pol_sigma70_r2"/>
</dbReference>
<evidence type="ECO:0000259" key="6">
    <source>
        <dbReference type="Pfam" id="PF04542"/>
    </source>
</evidence>
<feature type="domain" description="RNA polymerase sigma-70 region 2" evidence="6">
    <location>
        <begin position="24"/>
        <end position="89"/>
    </location>
</feature>
<reference evidence="7 8" key="1">
    <citation type="submission" date="2019-09" db="EMBL/GenBank/DDBJ databases">
        <title>Draft genome sequence of the thermophilic Saccharopolyspora hirsuta VKM Ac-666T.</title>
        <authorList>
            <person name="Lobastova T.G."/>
            <person name="Fokina V."/>
            <person name="Bragin E.Y."/>
            <person name="Shtratnikova V.Y."/>
            <person name="Starodumova I.P."/>
            <person name="Tarlachkov S.V."/>
            <person name="Donova M.V."/>
        </authorList>
    </citation>
    <scope>NUCLEOTIDE SEQUENCE [LARGE SCALE GENOMIC DNA]</scope>
    <source>
        <strain evidence="7 8">VKM Ac-666</strain>
    </source>
</reference>
<comment type="caution">
    <text evidence="7">The sequence shown here is derived from an EMBL/GenBank/DDBJ whole genome shotgun (WGS) entry which is preliminary data.</text>
</comment>
<evidence type="ECO:0000256" key="5">
    <source>
        <dbReference type="ARBA" id="ARBA00023163"/>
    </source>
</evidence>
<dbReference type="Pfam" id="PF04542">
    <property type="entry name" value="Sigma70_r2"/>
    <property type="match status" value="1"/>
</dbReference>
<proteinExistence type="inferred from homology"/>
<keyword evidence="4" id="KW-0238">DNA-binding</keyword>
<dbReference type="RefSeq" id="WP_150067318.1">
    <property type="nucleotide sequence ID" value="NZ_VWPH01000006.1"/>
</dbReference>
<keyword evidence="8" id="KW-1185">Reference proteome</keyword>
<dbReference type="InterPro" id="IPR014284">
    <property type="entry name" value="RNA_pol_sigma-70_dom"/>
</dbReference>
<dbReference type="InterPro" id="IPR036388">
    <property type="entry name" value="WH-like_DNA-bd_sf"/>
</dbReference>
<dbReference type="SUPFAM" id="SSF88659">
    <property type="entry name" value="Sigma3 and sigma4 domains of RNA polymerase sigma factors"/>
    <property type="match status" value="1"/>
</dbReference>
<keyword evidence="3" id="KW-0731">Sigma factor</keyword>
<dbReference type="InterPro" id="IPR013325">
    <property type="entry name" value="RNA_pol_sigma_r2"/>
</dbReference>
<name>A0A5M7C228_SACHI</name>
<dbReference type="EMBL" id="VWPH01000006">
    <property type="protein sequence ID" value="KAA5833631.1"/>
    <property type="molecule type" value="Genomic_DNA"/>
</dbReference>
<evidence type="ECO:0000256" key="2">
    <source>
        <dbReference type="ARBA" id="ARBA00023015"/>
    </source>
</evidence>
<evidence type="ECO:0000256" key="1">
    <source>
        <dbReference type="ARBA" id="ARBA00010641"/>
    </source>
</evidence>
<dbReference type="InterPro" id="IPR039425">
    <property type="entry name" value="RNA_pol_sigma-70-like"/>
</dbReference>